<proteinExistence type="predicted"/>
<accession>A0A6C0CD68</accession>
<reference evidence="1" key="1">
    <citation type="journal article" date="2020" name="Nature">
        <title>Giant virus diversity and host interactions through global metagenomics.</title>
        <authorList>
            <person name="Schulz F."/>
            <person name="Roux S."/>
            <person name="Paez-Espino D."/>
            <person name="Jungbluth S."/>
            <person name="Walsh D.A."/>
            <person name="Denef V.J."/>
            <person name="McMahon K.D."/>
            <person name="Konstantinidis K.T."/>
            <person name="Eloe-Fadrosh E.A."/>
            <person name="Kyrpides N.C."/>
            <person name="Woyke T."/>
        </authorList>
    </citation>
    <scope>NUCLEOTIDE SEQUENCE</scope>
    <source>
        <strain evidence="1">GVMAG-M-3300020565-3</strain>
    </source>
</reference>
<sequence>MLKFNNDKICEEKDTKKIDKKKCNMDCDTRDPEKFNLKKCNQSLYKKITNNKDFLKHKRCLFMTFDEYTKEKVHLNKNMCCRVFDSVNDAAIKKTIEAELAIIKGMLRPSYLKIPLPIYMMFAKKLETVNNDAIFKGNYTVVLYIPNLYNYNGEGKEYTLFPSLDAFSKQNRWMELMTSKFSRYLDIVKIGLTDEKDDKTKKKNYLRADLTQTCFNMGCVASERETFMIPAYSTKDAELSVSVENISPYYPKRCLKTPYYNKHMMDFSPEDEIRFRGSADVLSAEFDVNLHCSPENTNKYEGLATKDKETFDNFLCKQIAVCKSYLPPKNAKEPVEIKYKSDYDRIICENTDKGKVETLLTDFYRKHIKSGTDKEKYSADYNNNILKELAYRKSRYPGPDKIQEVIFSMFRIEPSQFKEDLFCYMPWGNMLLKQDYVINEGDKLEIERVSFKSFNGIYEMKFNSDGYLYIYKDKRALSVVPKQSGSFKCFTRRVLKFETMNLNVYGYDEHNNYDLRGHISFPMNSMFVSPASVILSNTGSLMIYDLGINNRTE</sequence>
<evidence type="ECO:0000313" key="1">
    <source>
        <dbReference type="EMBL" id="QHT02411.1"/>
    </source>
</evidence>
<protein>
    <submittedName>
        <fullName evidence="1">Uncharacterized protein</fullName>
    </submittedName>
</protein>
<organism evidence="1">
    <name type="scientific">viral metagenome</name>
    <dbReference type="NCBI Taxonomy" id="1070528"/>
    <lineage>
        <taxon>unclassified sequences</taxon>
        <taxon>metagenomes</taxon>
        <taxon>organismal metagenomes</taxon>
    </lineage>
</organism>
<dbReference type="AlphaFoldDB" id="A0A6C0CD68"/>
<dbReference type="EMBL" id="MN739394">
    <property type="protein sequence ID" value="QHT02411.1"/>
    <property type="molecule type" value="Genomic_DNA"/>
</dbReference>
<name>A0A6C0CD68_9ZZZZ</name>